<evidence type="ECO:0000256" key="2">
    <source>
        <dbReference type="SAM" id="MobiDB-lite"/>
    </source>
</evidence>
<feature type="compositionally biased region" description="Basic and acidic residues" evidence="2">
    <location>
        <begin position="656"/>
        <end position="670"/>
    </location>
</feature>
<evidence type="ECO:0000259" key="3">
    <source>
        <dbReference type="PROSITE" id="PS50913"/>
    </source>
</evidence>
<dbReference type="OrthoDB" id="5322683at2759"/>
<feature type="coiled-coil region" evidence="1">
    <location>
        <begin position="158"/>
        <end position="218"/>
    </location>
</feature>
<dbReference type="GO" id="GO:0005794">
    <property type="term" value="C:Golgi apparatus"/>
    <property type="evidence" value="ECO:0007669"/>
    <property type="project" value="TreeGrafter"/>
</dbReference>
<evidence type="ECO:0000313" key="4">
    <source>
        <dbReference type="EMBL" id="KAF5403216.1"/>
    </source>
</evidence>
<reference evidence="4" key="1">
    <citation type="submission" date="2019-05" db="EMBL/GenBank/DDBJ databases">
        <title>Annotation for the trematode Paragonimus heterotremus.</title>
        <authorList>
            <person name="Choi Y.-J."/>
        </authorList>
    </citation>
    <scope>NUCLEOTIDE SEQUENCE</scope>
    <source>
        <strain evidence="4">LC</strain>
    </source>
</reference>
<feature type="coiled-coil region" evidence="1">
    <location>
        <begin position="398"/>
        <end position="493"/>
    </location>
</feature>
<dbReference type="SUPFAM" id="SSF101283">
    <property type="entry name" value="GRIP domain"/>
    <property type="match status" value="1"/>
</dbReference>
<dbReference type="InterPro" id="IPR000237">
    <property type="entry name" value="GRIP_dom"/>
</dbReference>
<dbReference type="GO" id="GO:0048193">
    <property type="term" value="P:Golgi vesicle transport"/>
    <property type="evidence" value="ECO:0007669"/>
    <property type="project" value="TreeGrafter"/>
</dbReference>
<feature type="coiled-coil region" evidence="1">
    <location>
        <begin position="98"/>
        <end position="132"/>
    </location>
</feature>
<feature type="compositionally biased region" description="Polar residues" evidence="2">
    <location>
        <begin position="686"/>
        <end position="712"/>
    </location>
</feature>
<dbReference type="EMBL" id="LUCH01001356">
    <property type="protein sequence ID" value="KAF5403216.1"/>
    <property type="molecule type" value="Genomic_DNA"/>
</dbReference>
<dbReference type="SMART" id="SM00755">
    <property type="entry name" value="Grip"/>
    <property type="match status" value="1"/>
</dbReference>
<dbReference type="Gene3D" id="1.10.220.60">
    <property type="entry name" value="GRIP domain"/>
    <property type="match status" value="1"/>
</dbReference>
<feature type="domain" description="GRIP" evidence="3">
    <location>
        <begin position="858"/>
        <end position="905"/>
    </location>
</feature>
<dbReference type="Proteomes" id="UP000748531">
    <property type="component" value="Unassembled WGS sequence"/>
</dbReference>
<proteinExistence type="predicted"/>
<keyword evidence="5" id="KW-1185">Reference proteome</keyword>
<feature type="coiled-coil region" evidence="1">
    <location>
        <begin position="796"/>
        <end position="823"/>
    </location>
</feature>
<organism evidence="4 5">
    <name type="scientific">Paragonimus heterotremus</name>
    <dbReference type="NCBI Taxonomy" id="100268"/>
    <lineage>
        <taxon>Eukaryota</taxon>
        <taxon>Metazoa</taxon>
        <taxon>Spiralia</taxon>
        <taxon>Lophotrochozoa</taxon>
        <taxon>Platyhelminthes</taxon>
        <taxon>Trematoda</taxon>
        <taxon>Digenea</taxon>
        <taxon>Plagiorchiida</taxon>
        <taxon>Troglotremata</taxon>
        <taxon>Troglotrematidae</taxon>
        <taxon>Paragonimus</taxon>
    </lineage>
</organism>
<feature type="coiled-coil region" evidence="1">
    <location>
        <begin position="563"/>
        <end position="594"/>
    </location>
</feature>
<feature type="coiled-coil region" evidence="1">
    <location>
        <begin position="289"/>
        <end position="362"/>
    </location>
</feature>
<dbReference type="AlphaFoldDB" id="A0A8J4TK53"/>
<gene>
    <name evidence="4" type="ORF">PHET_03356</name>
</gene>
<dbReference type="GO" id="GO:0031267">
    <property type="term" value="F:small GTPase binding"/>
    <property type="evidence" value="ECO:0007669"/>
    <property type="project" value="TreeGrafter"/>
</dbReference>
<name>A0A8J4TK53_9TREM</name>
<sequence length="920" mass="104723">MVEVDKLMQTGNIAKVLSPLVECIQPIIPQSIDLVNTLDNRYRQICDSYQRTFVELQRLISEHASSLEIQSVLKVKLDEAQLELASLHNNHRIDSETIASLESSLSVVSEQREELRTQALHAQTSIDEKEKEKLEALSSCAQQIQDLKSSLVNATILAANKEAEVTAMETNVTELTTKLSALRTACVSIFERTVDVQLNSLKARLERVQQDFVNVELTEGDPLNEQIQLVERSILAIRVPDPTVSPSSCSFVEDLARIENTLSSLSREVHDRLVVSRSVEVDRQVTIRMNQLKEDCRMTELRCKQLVEDLEQSKTELNALQIVRAEEANKFRESELRMTAHATEMEDRLSKAEAALMEQSRLVQTKSDLVFSMELQLQEFQSLQKSTEERLYDKEQELKHQIEALSLAENERADLLQKLQLSQSSHQRVQDQLTEALQSAEEQKQKFEQACQSQLDAMESVANAKEKQYKQQLKDLKARLKQVLQDSENLRKSTQSATTREQHLSAQLVSVEAELEQRRVECEYLRENIEQMKLDQVTVLEQSLPIAASQAVESLAHCRPETYDLDEDMREDLRDKLESLKAEHAAHVQEMREDFDQQLRTCELKLRNTFEKELAVIQSNNAQLCQSLETDVTDLRRLFKTTQEENQLLQSHVARLKQERDDEQKSKLSGDHVMSTSKILVDKSTETQLDEFTSPDENGSSDSVTHTALPFQSDSGLRTSQTLFEKQLASSELKLVRPQVHMTRQTSVPPEDLILARPTGWMEQLRTEILSAESIDSLHPAVRSGHYINPVSSQDYEALQLHNADLQNQLQQLAADFEALRSHCSACNGSHSVSDVGSRHYPAIGLPYSPSASPSTGSFHDFVENEYLRNVLFEYMMGRETMTLSKVLCSILRFSPDQTKRILQHEDAKARTWVLQAVMN</sequence>
<evidence type="ECO:0000313" key="5">
    <source>
        <dbReference type="Proteomes" id="UP000748531"/>
    </source>
</evidence>
<evidence type="ECO:0000256" key="1">
    <source>
        <dbReference type="SAM" id="Coils"/>
    </source>
</evidence>
<dbReference type="PANTHER" id="PTHR19327:SF0">
    <property type="entry name" value="GOLGIN SUBFAMILY A MEMBER 4"/>
    <property type="match status" value="1"/>
</dbReference>
<dbReference type="Pfam" id="PF01465">
    <property type="entry name" value="GRIP"/>
    <property type="match status" value="1"/>
</dbReference>
<feature type="region of interest" description="Disordered" evidence="2">
    <location>
        <begin position="656"/>
        <end position="712"/>
    </location>
</feature>
<protein>
    <recommendedName>
        <fullName evidence="3">GRIP domain-containing protein</fullName>
    </recommendedName>
</protein>
<dbReference type="PANTHER" id="PTHR19327">
    <property type="entry name" value="GOLGIN"/>
    <property type="match status" value="1"/>
</dbReference>
<comment type="caution">
    <text evidence="4">The sequence shown here is derived from an EMBL/GenBank/DDBJ whole genome shotgun (WGS) entry which is preliminary data.</text>
</comment>
<accession>A0A8J4TK53</accession>
<dbReference type="PROSITE" id="PS50913">
    <property type="entry name" value="GRIP"/>
    <property type="match status" value="1"/>
</dbReference>
<keyword evidence="1" id="KW-0175">Coiled coil</keyword>